<dbReference type="PANTHER" id="PTHR30146:SF95">
    <property type="entry name" value="RIBOSE OPERON REPRESSOR"/>
    <property type="match status" value="1"/>
</dbReference>
<dbReference type="SUPFAM" id="SSF47413">
    <property type="entry name" value="lambda repressor-like DNA-binding domains"/>
    <property type="match status" value="1"/>
</dbReference>
<dbReference type="AlphaFoldDB" id="A0A4U8Q169"/>
<dbReference type="Pfam" id="PF13377">
    <property type="entry name" value="Peripla_BP_3"/>
    <property type="match status" value="1"/>
</dbReference>
<name>A0A4U8Q169_9FIRM</name>
<feature type="domain" description="HTH lacI-type" evidence="5">
    <location>
        <begin position="2"/>
        <end position="56"/>
    </location>
</feature>
<dbReference type="Proteomes" id="UP000306509">
    <property type="component" value="Unassembled WGS sequence"/>
</dbReference>
<dbReference type="GO" id="GO:0000976">
    <property type="term" value="F:transcription cis-regulatory region binding"/>
    <property type="evidence" value="ECO:0007669"/>
    <property type="project" value="TreeGrafter"/>
</dbReference>
<protein>
    <submittedName>
        <fullName evidence="6">Degradation activator</fullName>
    </submittedName>
</protein>
<dbReference type="InterPro" id="IPR046335">
    <property type="entry name" value="LacI/GalR-like_sensor"/>
</dbReference>
<dbReference type="CDD" id="cd06291">
    <property type="entry name" value="PBP1_Qymf-like"/>
    <property type="match status" value="1"/>
</dbReference>
<evidence type="ECO:0000256" key="2">
    <source>
        <dbReference type="ARBA" id="ARBA00023015"/>
    </source>
</evidence>
<organism evidence="6 7">
    <name type="scientific">Robinsoniella peoriensis</name>
    <dbReference type="NCBI Taxonomy" id="180332"/>
    <lineage>
        <taxon>Bacteria</taxon>
        <taxon>Bacillati</taxon>
        <taxon>Bacillota</taxon>
        <taxon>Clostridia</taxon>
        <taxon>Lachnospirales</taxon>
        <taxon>Lachnospiraceae</taxon>
        <taxon>Robinsoniella</taxon>
    </lineage>
</organism>
<reference evidence="6 7" key="1">
    <citation type="journal article" date="2019" name="Anaerobe">
        <title>Detection of Robinsoniella peoriensis in multiple bone samples of a trauma patient.</title>
        <authorList>
            <person name="Schrottner P."/>
            <person name="Hartwich K."/>
            <person name="Bunk B."/>
            <person name="Schober I."/>
            <person name="Helbig S."/>
            <person name="Rudolph W.W."/>
            <person name="Gunzer F."/>
        </authorList>
    </citation>
    <scope>NUCLEOTIDE SEQUENCE [LARGE SCALE GENOMIC DNA]</scope>
    <source>
        <strain evidence="6 7">DSM 106044</strain>
    </source>
</reference>
<gene>
    <name evidence="6" type="primary">degA_7</name>
    <name evidence="6" type="ORF">DSM106044_05546</name>
</gene>
<evidence type="ECO:0000256" key="1">
    <source>
        <dbReference type="ARBA" id="ARBA00022491"/>
    </source>
</evidence>
<dbReference type="Gene3D" id="1.10.260.40">
    <property type="entry name" value="lambda repressor-like DNA-binding domains"/>
    <property type="match status" value="1"/>
</dbReference>
<dbReference type="InterPro" id="IPR028082">
    <property type="entry name" value="Peripla_BP_I"/>
</dbReference>
<dbReference type="OrthoDB" id="9796186at2"/>
<dbReference type="SUPFAM" id="SSF53822">
    <property type="entry name" value="Periplasmic binding protein-like I"/>
    <property type="match status" value="1"/>
</dbReference>
<evidence type="ECO:0000313" key="7">
    <source>
        <dbReference type="Proteomes" id="UP000306509"/>
    </source>
</evidence>
<dbReference type="Pfam" id="PF00356">
    <property type="entry name" value="LacI"/>
    <property type="match status" value="1"/>
</dbReference>
<dbReference type="SMART" id="SM00354">
    <property type="entry name" value="HTH_LACI"/>
    <property type="match status" value="1"/>
</dbReference>
<dbReference type="EMBL" id="QGQD01000115">
    <property type="protein sequence ID" value="TLC97592.1"/>
    <property type="molecule type" value="Genomic_DNA"/>
</dbReference>
<keyword evidence="1" id="KW-0678">Repressor</keyword>
<dbReference type="GO" id="GO:0003700">
    <property type="term" value="F:DNA-binding transcription factor activity"/>
    <property type="evidence" value="ECO:0007669"/>
    <property type="project" value="TreeGrafter"/>
</dbReference>
<evidence type="ECO:0000256" key="4">
    <source>
        <dbReference type="ARBA" id="ARBA00023163"/>
    </source>
</evidence>
<dbReference type="Gene3D" id="3.40.50.2300">
    <property type="match status" value="2"/>
</dbReference>
<dbReference type="InterPro" id="IPR000843">
    <property type="entry name" value="HTH_LacI"/>
</dbReference>
<dbReference type="InterPro" id="IPR010982">
    <property type="entry name" value="Lambda_DNA-bd_dom_sf"/>
</dbReference>
<keyword evidence="4" id="KW-0804">Transcription</keyword>
<keyword evidence="3" id="KW-0238">DNA-binding</keyword>
<dbReference type="PANTHER" id="PTHR30146">
    <property type="entry name" value="LACI-RELATED TRANSCRIPTIONAL REPRESSOR"/>
    <property type="match status" value="1"/>
</dbReference>
<keyword evidence="2" id="KW-0805">Transcription regulation</keyword>
<evidence type="ECO:0000259" key="5">
    <source>
        <dbReference type="PROSITE" id="PS50932"/>
    </source>
</evidence>
<keyword evidence="7" id="KW-1185">Reference proteome</keyword>
<evidence type="ECO:0000313" key="6">
    <source>
        <dbReference type="EMBL" id="TLC97592.1"/>
    </source>
</evidence>
<accession>A0A4U8Q169</accession>
<dbReference type="CDD" id="cd01392">
    <property type="entry name" value="HTH_LacI"/>
    <property type="match status" value="1"/>
</dbReference>
<dbReference type="RefSeq" id="WP_027294395.1">
    <property type="nucleotide sequence ID" value="NZ_CABMJZ010000139.1"/>
</dbReference>
<proteinExistence type="predicted"/>
<dbReference type="PROSITE" id="PS50932">
    <property type="entry name" value="HTH_LACI_2"/>
    <property type="match status" value="1"/>
</dbReference>
<sequence length="332" mass="37070">MASIRDVAKKANVAACTVSRVLNGTAHVAPETKMKIEQAMKELNYIPNELARGMFRQRAGIIAMLVPNIRHPFFSSLAGYMEKELYECGYKLMLCSTDDDLEREQEYMNMLKSNIVDGVIMGVNSLDDSEYESFQKPLVMLDYQVNQQIPVVASNHGLGGRLAAEEFIRSGCKSVIHICGESKKKVLSYESHEELERVLQEHKIACRRVTIPWNDFDFDGYLGLAKTILQESPEIDGLMSADMPCTAFLKAAVQLGKRIPEDFCAVSYDGTYVVNMNLIDITTIKQPVKEIAKQTIAVLKSLLEGKAPRQNRYALKVSLVKGSTTRTATNSL</sequence>
<comment type="caution">
    <text evidence="6">The sequence shown here is derived from an EMBL/GenBank/DDBJ whole genome shotgun (WGS) entry which is preliminary data.</text>
</comment>
<evidence type="ECO:0000256" key="3">
    <source>
        <dbReference type="ARBA" id="ARBA00023125"/>
    </source>
</evidence>
<dbReference type="STRING" id="180332.GCA_000797495_05714"/>